<reference evidence="4" key="1">
    <citation type="submission" date="2024-03" db="EMBL/GenBank/DDBJ databases">
        <title>Deinococcus weizhi sp. nov., isolated from human skin.</title>
        <authorList>
            <person name="Wei Z."/>
            <person name="Tian F."/>
            <person name="Yang C."/>
            <person name="Xin L.T."/>
            <person name="Wen Z.J."/>
            <person name="Lan K.C."/>
            <person name="Yu L."/>
            <person name="Zhe W."/>
            <person name="Dan F.D."/>
            <person name="Jun W."/>
            <person name="Rui Z."/>
            <person name="Yong X.J."/>
            <person name="Ting Y."/>
            <person name="Wei X."/>
            <person name="Xu Z.G."/>
            <person name="Xin Z."/>
            <person name="Dong F.G."/>
            <person name="Ni X.M."/>
            <person name="Zheng M.G."/>
            <person name="Chun Y."/>
            <person name="Qian W.X."/>
        </authorList>
    </citation>
    <scope>NUCLEOTIDE SEQUENCE</scope>
    <source>
        <strain evidence="4">VB142</strain>
    </source>
</reference>
<dbReference type="InterPro" id="IPR051465">
    <property type="entry name" value="Cell_Envelope_Struct_Comp"/>
</dbReference>
<feature type="signal peptide" evidence="2">
    <location>
        <begin position="1"/>
        <end position="23"/>
    </location>
</feature>
<feature type="region of interest" description="Disordered" evidence="1">
    <location>
        <begin position="168"/>
        <end position="216"/>
    </location>
</feature>
<evidence type="ECO:0000256" key="1">
    <source>
        <dbReference type="SAM" id="MobiDB-lite"/>
    </source>
</evidence>
<sequence>MRKTLVISSILALGLGAASAQTAAPATPTAANQVVQFSDVPAGHWAKDAVDRITQCGLIQGFPDGTFRGNENLTRYQAALIFYRLLSTNALSTCGLSQGDMTVVMNGMQEVSTELAAIATRVSDLEKVTADQAARLAAVEEKINGMGTGSADLTAVNARIDALEAAVRNIPAGPQGPQGEKGEKGDKGDKGDTGPQGPAGTATNTSTTTTTTTTEVPSTTVVIDTVTPTVSAPMGNLYAGVTVGAASGNSDHTPNKCIKLGFFNRTINAERVDYCVNVGGVVGSKSVFGPVGARVAASYQPGFGAVSADVAATGSFDVAENFGVYAGAGLGITNSRARIAAGQPNAGLAATTGSATDVYGLGLLGAEYRVNGNMAVFAEGNGRYYLSNKGVGTNIGKAGTYDSKQKGLNFGAKAGLKFYF</sequence>
<dbReference type="AlphaFoldDB" id="A0AAU6Q351"/>
<feature type="chain" id="PRO_5043918659" evidence="2">
    <location>
        <begin position="24"/>
        <end position="420"/>
    </location>
</feature>
<feature type="compositionally biased region" description="Basic and acidic residues" evidence="1">
    <location>
        <begin position="180"/>
        <end position="192"/>
    </location>
</feature>
<dbReference type="Gene3D" id="1.20.5.320">
    <property type="entry name" value="6-Phosphogluconate Dehydrogenase, domain 3"/>
    <property type="match status" value="1"/>
</dbReference>
<dbReference type="InterPro" id="IPR011250">
    <property type="entry name" value="OMP/PagP_B-barrel"/>
</dbReference>
<evidence type="ECO:0000259" key="3">
    <source>
        <dbReference type="PROSITE" id="PS51272"/>
    </source>
</evidence>
<gene>
    <name evidence="4" type="ORF">WDJ50_02145</name>
</gene>
<dbReference type="InterPro" id="IPR001119">
    <property type="entry name" value="SLH_dom"/>
</dbReference>
<protein>
    <submittedName>
        <fullName evidence="4">S-layer homology domain-containing protein</fullName>
    </submittedName>
</protein>
<dbReference type="Pfam" id="PF00395">
    <property type="entry name" value="SLH"/>
    <property type="match status" value="1"/>
</dbReference>
<evidence type="ECO:0000313" key="4">
    <source>
        <dbReference type="EMBL" id="WYF44937.1"/>
    </source>
</evidence>
<dbReference type="EMBL" id="CP149782">
    <property type="protein sequence ID" value="WYF44937.1"/>
    <property type="molecule type" value="Genomic_DNA"/>
</dbReference>
<name>A0AAU6Q351_9DEIO</name>
<keyword evidence="2" id="KW-0732">Signal</keyword>
<accession>A0AAU6Q351</accession>
<feature type="domain" description="SLH" evidence="3">
    <location>
        <begin position="33"/>
        <end position="96"/>
    </location>
</feature>
<proteinExistence type="predicted"/>
<evidence type="ECO:0000256" key="2">
    <source>
        <dbReference type="SAM" id="SignalP"/>
    </source>
</evidence>
<dbReference type="PANTHER" id="PTHR43308:SF1">
    <property type="entry name" value="OUTER MEMBRANE PROTEIN ALPHA"/>
    <property type="match status" value="1"/>
</dbReference>
<organism evidence="4">
    <name type="scientific">Deinococcus sp. VB142</name>
    <dbReference type="NCBI Taxonomy" id="3112952"/>
    <lineage>
        <taxon>Bacteria</taxon>
        <taxon>Thermotogati</taxon>
        <taxon>Deinococcota</taxon>
        <taxon>Deinococci</taxon>
        <taxon>Deinococcales</taxon>
        <taxon>Deinococcaceae</taxon>
        <taxon>Deinococcus</taxon>
    </lineage>
</organism>
<dbReference type="PROSITE" id="PS51272">
    <property type="entry name" value="SLH"/>
    <property type="match status" value="1"/>
</dbReference>
<dbReference type="SUPFAM" id="SSF56925">
    <property type="entry name" value="OMPA-like"/>
    <property type="match status" value="1"/>
</dbReference>
<feature type="compositionally biased region" description="Low complexity" evidence="1">
    <location>
        <begin position="193"/>
        <end position="216"/>
    </location>
</feature>
<dbReference type="PANTHER" id="PTHR43308">
    <property type="entry name" value="OUTER MEMBRANE PROTEIN ALPHA-RELATED"/>
    <property type="match status" value="1"/>
</dbReference>
<dbReference type="RefSeq" id="WP_339096111.1">
    <property type="nucleotide sequence ID" value="NZ_CP149782.1"/>
</dbReference>